<dbReference type="EMBL" id="BAABHB010000007">
    <property type="protein sequence ID" value="GAA4410822.1"/>
    <property type="molecule type" value="Genomic_DNA"/>
</dbReference>
<organism evidence="2 3">
    <name type="scientific">Nibrella viscosa</name>
    <dbReference type="NCBI Taxonomy" id="1084524"/>
    <lineage>
        <taxon>Bacteria</taxon>
        <taxon>Pseudomonadati</taxon>
        <taxon>Bacteroidota</taxon>
        <taxon>Cytophagia</taxon>
        <taxon>Cytophagales</taxon>
        <taxon>Spirosomataceae</taxon>
        <taxon>Nibrella</taxon>
    </lineage>
</organism>
<keyword evidence="3" id="KW-1185">Reference proteome</keyword>
<keyword evidence="1" id="KW-1133">Transmembrane helix</keyword>
<keyword evidence="1" id="KW-0812">Transmembrane</keyword>
<comment type="caution">
    <text evidence="2">The sequence shown here is derived from an EMBL/GenBank/DDBJ whole genome shotgun (WGS) entry which is preliminary data.</text>
</comment>
<protein>
    <submittedName>
        <fullName evidence="2">Uncharacterized protein</fullName>
    </submittedName>
</protein>
<accession>A0ABP8KME8</accession>
<reference evidence="3" key="1">
    <citation type="journal article" date="2019" name="Int. J. Syst. Evol. Microbiol.">
        <title>The Global Catalogue of Microorganisms (GCM) 10K type strain sequencing project: providing services to taxonomists for standard genome sequencing and annotation.</title>
        <authorList>
            <consortium name="The Broad Institute Genomics Platform"/>
            <consortium name="The Broad Institute Genome Sequencing Center for Infectious Disease"/>
            <person name="Wu L."/>
            <person name="Ma J."/>
        </authorList>
    </citation>
    <scope>NUCLEOTIDE SEQUENCE [LARGE SCALE GENOMIC DNA]</scope>
    <source>
        <strain evidence="3">JCM 17925</strain>
    </source>
</reference>
<evidence type="ECO:0000256" key="1">
    <source>
        <dbReference type="SAM" id="Phobius"/>
    </source>
</evidence>
<dbReference type="RefSeq" id="WP_345269265.1">
    <property type="nucleotide sequence ID" value="NZ_BAABHB010000007.1"/>
</dbReference>
<sequence>MVCLRKHRFLLARLQLGLFLGIVVSGIVFRHAHRLADGTIISHTHPFKPFTKDPFQPNNHSRQELIWLDQLAHALFTDNHIAVVVFLVLVVIASTVWLPPLQVLARTVSCTFHRRGPPSGSY</sequence>
<dbReference type="Proteomes" id="UP001500936">
    <property type="component" value="Unassembled WGS sequence"/>
</dbReference>
<evidence type="ECO:0000313" key="3">
    <source>
        <dbReference type="Proteomes" id="UP001500936"/>
    </source>
</evidence>
<gene>
    <name evidence="2" type="ORF">GCM10023187_35890</name>
</gene>
<evidence type="ECO:0000313" key="2">
    <source>
        <dbReference type="EMBL" id="GAA4410822.1"/>
    </source>
</evidence>
<proteinExistence type="predicted"/>
<feature type="transmembrane region" description="Helical" evidence="1">
    <location>
        <begin position="81"/>
        <end position="105"/>
    </location>
</feature>
<name>A0ABP8KME8_9BACT</name>
<keyword evidence="1" id="KW-0472">Membrane</keyword>